<gene>
    <name evidence="1" type="ORF">ALE3EI_1417</name>
</gene>
<protein>
    <submittedName>
        <fullName evidence="1">Uncharacterized protein</fullName>
    </submittedName>
</protein>
<dbReference type="EMBL" id="CP052909">
    <property type="protein sequence ID" value="QNJ97978.1"/>
    <property type="molecule type" value="Genomic_DNA"/>
</dbReference>
<proteinExistence type="predicted"/>
<dbReference type="Proteomes" id="UP000515514">
    <property type="component" value="Chromosome"/>
</dbReference>
<reference evidence="1 2" key="1">
    <citation type="submission" date="2020-04" db="EMBL/GenBank/DDBJ databases">
        <title>Genome sequence of Altibacter aquimarinus strain ALE3EI.</title>
        <authorList>
            <person name="Oh H.-M."/>
            <person name="Jang D."/>
        </authorList>
    </citation>
    <scope>NUCLEOTIDE SEQUENCE [LARGE SCALE GENOMIC DNA]</scope>
    <source>
        <strain evidence="1 2">ALE3EI</strain>
    </source>
</reference>
<dbReference type="AlphaFoldDB" id="A0A7G8PUG2"/>
<evidence type="ECO:0000313" key="2">
    <source>
        <dbReference type="Proteomes" id="UP000515514"/>
    </source>
</evidence>
<keyword evidence="2" id="KW-1185">Reference proteome</keyword>
<dbReference type="KEGG" id="alti:ALE3EI_1417"/>
<organism evidence="1 2">
    <name type="scientific">Constantimarinum furrinae</name>
    <dbReference type="NCBI Taxonomy" id="2562285"/>
    <lineage>
        <taxon>Bacteria</taxon>
        <taxon>Pseudomonadati</taxon>
        <taxon>Bacteroidota</taxon>
        <taxon>Flavobacteriia</taxon>
        <taxon>Flavobacteriales</taxon>
        <taxon>Flavobacteriaceae</taxon>
        <taxon>Altibacter/Constantimarinum group</taxon>
        <taxon>Constantimarinum</taxon>
    </lineage>
</organism>
<dbReference type="RefSeq" id="WP_186987605.1">
    <property type="nucleotide sequence ID" value="NZ_CP052909.1"/>
</dbReference>
<evidence type="ECO:0000313" key="1">
    <source>
        <dbReference type="EMBL" id="QNJ97978.1"/>
    </source>
</evidence>
<name>A0A7G8PUG2_9FLAO</name>
<sequence>MSVNQIVTPLDSAVLETKEQYAVYFKIVQHAFNELVKSISQHSICNELEVTYIEQYCELLLYSIEAFRVKYLYDEEEKLKVDLTESGFPNYLEFRYLYNDLSLKKEHLSKLPKIEEIKSQFLEKLLKEKEDIRKDKLYQAASIVYYNSVDQKFIYRKFVQGKIIRTKDEFGPEYMVSWSFYDVTYNRPFICFMYFDLYKDTIDNYTEKIYKVLESVADRDMELDMMAYAIDKKLTKVWPKKLRKLDLGPLHNVFAKDELKITHTILQGIVNKNLDLSSFAISLSIEEINSIGDWNEGSFFNFSKVQVWEKSKPEKYLLSPHRVMQTLYDQIPQEINKLSKDPIEIEALKLQ</sequence>
<accession>A0A7G8PUG2</accession>